<evidence type="ECO:0000256" key="1">
    <source>
        <dbReference type="SAM" id="MobiDB-lite"/>
    </source>
</evidence>
<accession>A0A080ZFP2</accession>
<evidence type="ECO:0000313" key="3">
    <source>
        <dbReference type="Proteomes" id="UP000028582"/>
    </source>
</evidence>
<sequence length="205" mass="23674">MWQLDTRFNTVGATRCHVSLRKVTNEKLVEVFSHFASSLKKLKMDRYNDINNTGHSRRSRSRSPRESYSRNVRQRRAYHDRSLSRSFDGLGGRSERSHRDLQQRDRSRGLARDHSSYYDGYHYYGGKRYHDSYYGRSARVVRDRDAIPVDLTIAIVRLMTDLLHVVTTLIKTVVAVAARCLVISWSRQDIAMEVVVLESAPVGGP</sequence>
<feature type="compositionally biased region" description="Basic and acidic residues" evidence="1">
    <location>
        <begin position="93"/>
        <end position="111"/>
    </location>
</feature>
<name>A0A080ZFP2_PHYNI</name>
<gene>
    <name evidence="2" type="ORF">F444_17225</name>
</gene>
<dbReference type="EMBL" id="ANJA01003186">
    <property type="protein sequence ID" value="ETO65453.1"/>
    <property type="molecule type" value="Genomic_DNA"/>
</dbReference>
<dbReference type="AlphaFoldDB" id="A0A080ZFP2"/>
<evidence type="ECO:0000313" key="2">
    <source>
        <dbReference type="EMBL" id="ETO65453.1"/>
    </source>
</evidence>
<feature type="region of interest" description="Disordered" evidence="1">
    <location>
        <begin position="47"/>
        <end position="111"/>
    </location>
</feature>
<reference evidence="2 3" key="1">
    <citation type="submission" date="2013-11" db="EMBL/GenBank/DDBJ databases">
        <title>The Genome Sequence of Phytophthora parasitica P1976.</title>
        <authorList>
            <consortium name="The Broad Institute Genomics Platform"/>
            <person name="Russ C."/>
            <person name="Tyler B."/>
            <person name="Panabieres F."/>
            <person name="Shan W."/>
            <person name="Tripathy S."/>
            <person name="Grunwald N."/>
            <person name="Machado M."/>
            <person name="Johnson C.S."/>
            <person name="Walker B."/>
            <person name="Young S."/>
            <person name="Zeng Q."/>
            <person name="Gargeya S."/>
            <person name="Fitzgerald M."/>
            <person name="Haas B."/>
            <person name="Abouelleil A."/>
            <person name="Allen A.W."/>
            <person name="Alvarado L."/>
            <person name="Arachchi H.M."/>
            <person name="Berlin A.M."/>
            <person name="Chapman S.B."/>
            <person name="Gainer-Dewar J."/>
            <person name="Goldberg J."/>
            <person name="Griggs A."/>
            <person name="Gujja S."/>
            <person name="Hansen M."/>
            <person name="Howarth C."/>
            <person name="Imamovic A."/>
            <person name="Ireland A."/>
            <person name="Larimer J."/>
            <person name="McCowan C."/>
            <person name="Murphy C."/>
            <person name="Pearson M."/>
            <person name="Poon T.W."/>
            <person name="Priest M."/>
            <person name="Roberts A."/>
            <person name="Saif S."/>
            <person name="Shea T."/>
            <person name="Sisk P."/>
            <person name="Sykes S."/>
            <person name="Wortman J."/>
            <person name="Nusbaum C."/>
            <person name="Birren B."/>
        </authorList>
    </citation>
    <scope>NUCLEOTIDE SEQUENCE [LARGE SCALE GENOMIC DNA]</scope>
    <source>
        <strain evidence="2 3">P1976</strain>
    </source>
</reference>
<organism evidence="2 3">
    <name type="scientific">Phytophthora nicotianae P1976</name>
    <dbReference type="NCBI Taxonomy" id="1317066"/>
    <lineage>
        <taxon>Eukaryota</taxon>
        <taxon>Sar</taxon>
        <taxon>Stramenopiles</taxon>
        <taxon>Oomycota</taxon>
        <taxon>Peronosporomycetes</taxon>
        <taxon>Peronosporales</taxon>
        <taxon>Peronosporaceae</taxon>
        <taxon>Phytophthora</taxon>
    </lineage>
</organism>
<protein>
    <submittedName>
        <fullName evidence="2">Uncharacterized protein</fullName>
    </submittedName>
</protein>
<comment type="caution">
    <text evidence="2">The sequence shown here is derived from an EMBL/GenBank/DDBJ whole genome shotgun (WGS) entry which is preliminary data.</text>
</comment>
<proteinExistence type="predicted"/>
<dbReference type="Proteomes" id="UP000028582">
    <property type="component" value="Unassembled WGS sequence"/>
</dbReference>